<dbReference type="PANTHER" id="PTHR45670:SF13">
    <property type="entry name" value="E3 UBIQUITIN-PROTEIN LIGASE TRIP12"/>
    <property type="match status" value="1"/>
</dbReference>
<comment type="catalytic activity">
    <reaction evidence="1 4">
        <text>S-ubiquitinyl-[E2 ubiquitin-conjugating enzyme]-L-cysteine + [acceptor protein]-L-lysine = [E2 ubiquitin-conjugating enzyme]-L-cysteine + N(6)-ubiquitinyl-[acceptor protein]-L-lysine.</text>
        <dbReference type="EC" id="2.3.2.26"/>
    </reaction>
</comment>
<feature type="compositionally biased region" description="Low complexity" evidence="5">
    <location>
        <begin position="334"/>
        <end position="343"/>
    </location>
</feature>
<accession>A0A7R8XAY6</accession>
<proteinExistence type="inferred from homology"/>
<dbReference type="OrthoDB" id="271273at2759"/>
<feature type="compositionally biased region" description="Low complexity" evidence="5">
    <location>
        <begin position="233"/>
        <end position="254"/>
    </location>
</feature>
<dbReference type="GO" id="GO:0008270">
    <property type="term" value="F:zinc ion binding"/>
    <property type="evidence" value="ECO:0007669"/>
    <property type="project" value="InterPro"/>
</dbReference>
<dbReference type="InterPro" id="IPR004170">
    <property type="entry name" value="WWE_dom"/>
</dbReference>
<dbReference type="InterPro" id="IPR011989">
    <property type="entry name" value="ARM-like"/>
</dbReference>
<feature type="region of interest" description="Disordered" evidence="5">
    <location>
        <begin position="999"/>
        <end position="1117"/>
    </location>
</feature>
<feature type="compositionally biased region" description="Low complexity" evidence="5">
    <location>
        <begin position="60"/>
        <end position="78"/>
    </location>
</feature>
<dbReference type="GO" id="GO:0043161">
    <property type="term" value="P:proteasome-mediated ubiquitin-dependent protein catabolic process"/>
    <property type="evidence" value="ECO:0007669"/>
    <property type="project" value="TreeGrafter"/>
</dbReference>
<dbReference type="UniPathway" id="UPA00143"/>
<reference evidence="8" key="1">
    <citation type="submission" date="2020-11" db="EMBL/GenBank/DDBJ databases">
        <authorList>
            <person name="Tran Van P."/>
        </authorList>
    </citation>
    <scope>NUCLEOTIDE SEQUENCE</scope>
</reference>
<dbReference type="GO" id="GO:0006974">
    <property type="term" value="P:DNA damage response"/>
    <property type="evidence" value="ECO:0007669"/>
    <property type="project" value="TreeGrafter"/>
</dbReference>
<feature type="compositionally biased region" description="Low complexity" evidence="5">
    <location>
        <begin position="313"/>
        <end position="326"/>
    </location>
</feature>
<evidence type="ECO:0000256" key="5">
    <source>
        <dbReference type="SAM" id="MobiDB-lite"/>
    </source>
</evidence>
<keyword evidence="3 4" id="KW-0808">Transferase</keyword>
<dbReference type="GO" id="GO:0000209">
    <property type="term" value="P:protein polyubiquitination"/>
    <property type="evidence" value="ECO:0007669"/>
    <property type="project" value="TreeGrafter"/>
</dbReference>
<feature type="region of interest" description="Disordered" evidence="5">
    <location>
        <begin position="309"/>
        <end position="355"/>
    </location>
</feature>
<evidence type="ECO:0000259" key="7">
    <source>
        <dbReference type="PROSITE" id="PS50918"/>
    </source>
</evidence>
<dbReference type="GO" id="GO:0016607">
    <property type="term" value="C:nuclear speck"/>
    <property type="evidence" value="ECO:0007669"/>
    <property type="project" value="TreeGrafter"/>
</dbReference>
<keyword evidence="6" id="KW-1133">Transmembrane helix</keyword>
<gene>
    <name evidence="8" type="ORF">DSTB1V02_LOCUS3781</name>
</gene>
<feature type="compositionally biased region" description="Acidic residues" evidence="5">
    <location>
        <begin position="1432"/>
        <end position="1448"/>
    </location>
</feature>
<dbReference type="InterPro" id="IPR016024">
    <property type="entry name" value="ARM-type_fold"/>
</dbReference>
<dbReference type="PANTHER" id="PTHR45670">
    <property type="entry name" value="E3 UBIQUITIN-PROTEIN LIGASE TRIP12"/>
    <property type="match status" value="1"/>
</dbReference>
<feature type="region of interest" description="Disordered" evidence="5">
    <location>
        <begin position="1"/>
        <end position="104"/>
    </location>
</feature>
<keyword evidence="6" id="KW-0472">Membrane</keyword>
<dbReference type="EC" id="2.3.2.26" evidence="4"/>
<dbReference type="Gene3D" id="3.30.720.50">
    <property type="match status" value="1"/>
</dbReference>
<protein>
    <recommendedName>
        <fullName evidence="4">E3 ubiquitin-protein ligase</fullName>
        <ecNumber evidence="4">2.3.2.26</ecNumber>
    </recommendedName>
</protein>
<dbReference type="InterPro" id="IPR037197">
    <property type="entry name" value="WWE_dom_sf"/>
</dbReference>
<feature type="compositionally biased region" description="Basic and acidic residues" evidence="5">
    <location>
        <begin position="207"/>
        <end position="217"/>
    </location>
</feature>
<organism evidence="8">
    <name type="scientific">Darwinula stevensoni</name>
    <dbReference type="NCBI Taxonomy" id="69355"/>
    <lineage>
        <taxon>Eukaryota</taxon>
        <taxon>Metazoa</taxon>
        <taxon>Ecdysozoa</taxon>
        <taxon>Arthropoda</taxon>
        <taxon>Crustacea</taxon>
        <taxon>Oligostraca</taxon>
        <taxon>Ostracoda</taxon>
        <taxon>Podocopa</taxon>
        <taxon>Podocopida</taxon>
        <taxon>Darwinulocopina</taxon>
        <taxon>Darwinuloidea</taxon>
        <taxon>Darwinulidae</taxon>
        <taxon>Darwinula</taxon>
    </lineage>
</organism>
<keyword evidence="4" id="KW-0833">Ubl conjugation pathway</keyword>
<evidence type="ECO:0000313" key="8">
    <source>
        <dbReference type="EMBL" id="CAD7243872.1"/>
    </source>
</evidence>
<comment type="pathway">
    <text evidence="2 4">Protein modification; protein ubiquitination.</text>
</comment>
<feature type="transmembrane region" description="Helical" evidence="6">
    <location>
        <begin position="1685"/>
        <end position="1705"/>
    </location>
</feature>
<evidence type="ECO:0000256" key="2">
    <source>
        <dbReference type="ARBA" id="ARBA00004906"/>
    </source>
</evidence>
<feature type="region of interest" description="Disordered" evidence="5">
    <location>
        <begin position="807"/>
        <end position="839"/>
    </location>
</feature>
<evidence type="ECO:0000313" key="9">
    <source>
        <dbReference type="Proteomes" id="UP000677054"/>
    </source>
</evidence>
<dbReference type="GO" id="GO:0061630">
    <property type="term" value="F:ubiquitin protein ligase activity"/>
    <property type="evidence" value="ECO:0007669"/>
    <property type="project" value="UniProtKB-UniRule"/>
</dbReference>
<evidence type="ECO:0000256" key="6">
    <source>
        <dbReference type="SAM" id="Phobius"/>
    </source>
</evidence>
<feature type="non-terminal residue" evidence="8">
    <location>
        <position position="1707"/>
    </location>
</feature>
<feature type="region of interest" description="Disordered" evidence="5">
    <location>
        <begin position="120"/>
        <end position="295"/>
    </location>
</feature>
<feature type="region of interest" description="Disordered" evidence="5">
    <location>
        <begin position="1340"/>
        <end position="1363"/>
    </location>
</feature>
<sequence length="1707" mass="182530">MDSSNSERGGRGMPKATTSSGDQKRSKKSLQTQEQTVPEPGPSRSIEEKSKSKSEESTKPPRSNSYIPSSLSLAQLQPSKRRRETVSGSEISPGTAGGAISIEHLGLRYPLRNRLKLLKKQSSVSPHSAGKEGSKIPVPIKKRRVDTGEECSNPEEPQTTASSSSDSALEQLPPLIRKKPIAVPIKKRQELRQSSAPDLGTGIAARRTLETPSRRPSETSARNTGVETRGSLRRSGVGTSHSSTTGSCASSSRGRVSRGGGGGGASSSSAVTTAGAVGGSAATTGNSSKLPVSGTSSAATATTAAAMADHGLPSSSSNNSPPQNGATAGGGLSSFGFGADDAGTGSGAGSSGSSTSEVGRLQALLEARGLPPHLFGALGPRMQHLIQRSIGVSAGGGGTGSRVQSLLSSLTATGEEGRQLTALGELTQMLVMGNEDSLAGFPVKQTVPALINLIRVEHNFEIMHQACRALTYLLEALPRSSPIVVEAVPDLIARVQVIPCMDVAEQSLSALQMLSRRHPKPILQACGVSSCLLYLDFFSLSAQRSALAVAANCCQGLQPEEFTYVVDALPILTQRLSHQDRKSVESVCVAFSRLVEAFATDPDKLQAIASHGLLLNLQQLLMVSPPMISTGTFIMVLRLLANMCTGCPALAAALLQQNIADTLRFLLVGPPNENVTSIASPEWALGEGSILKCIEKIGVGVQVELVSRSPQELYEIVCLIGELMPPLPTTGIFSVDSLLSRSSGIQQETIAWQWRDDRSTWHNYSPLDSRIIEVSMAAHQSGEEEVSLSAQGHAYTVDFSTMQQINEDTGTARPVQRKKSPLQPNGETRGEEEEGEVKATDDARRMALEGDPQLSSNVIRSLFGVLYEVYSSSAGPAVRYKCLRALLRMVHFASPHLLEGVLRLQQVSSQLSSMLSSQDVRVVVGALQMAQILLQKLPAVFCIYFQREGWFRTVMSNLQAACGQRGVIHQVQHLAVQEIPNESSVSNGCVGATHCVPSSSGLPPTPPLSTNHMEAKVTSSRMGPSSADDRSNSPSQLRLSDVLKRKRNTTSRRTPTAARKARAEDNHSFSPPTADGKEGTSRGAGPGRNFLSSLNPARWGSSNSSRHQHPSESSPKASLKALTSFIYEPGPSSSSPVMVLQSHVNHHHHQHQHQQQQRSQVWTWVVKQSQEFLGLQEEAATMHQGTEMGLNHVAGFSILKALTQAVQALQNSKTTLLIVVCTLLTQKEGCVDALQGMSVIIQESDVSPFEVLHSGLVTVLLEFLTSRGSPTPLDRDSRLRAFSHVFLSSPLERLSKEGPWKAAGSPGLGPLISKLLGCLHQQEQFPVRVHDWALGLPGPGASGAGSSGSSGMGSSASPRNGTSSALRFLNTHQLKCLLQRHPSCSTLRNWKGGPVKVDPLALVQAVERYLLLRGYGRPRESSPRDRDYASDRDDDDTSEDDPSDDDMEDSLVAVLQNQTGSRHRLEFLIGDQVIPYNMTVYQAVRQYSPAANNGCYDGVGECHDHEGSSPLGGPNIWAQTHTIYYRPLSEDDASTSRGEKNVSTGSSGGSGSTSGNGSSWASAIRAGKGGRGKGKKAGDRLWNEGEVPLQVSPLDQFLTSSLPPCVTVEDPSLETLALLRALNALNRYWGSLFTLPSYQPILSQQDFLSSKLTAKANRQLQDPLVIMTGNLPPWLHQIAQAWDILFLNTIIMIFELIATIAIVNASV</sequence>
<dbReference type="InterPro" id="IPR057948">
    <property type="entry name" value="TPR_TRIP12_N"/>
</dbReference>
<dbReference type="PROSITE" id="PS50918">
    <property type="entry name" value="WWE"/>
    <property type="match status" value="1"/>
</dbReference>
<dbReference type="SUPFAM" id="SSF117839">
    <property type="entry name" value="WWE domain"/>
    <property type="match status" value="1"/>
</dbReference>
<keyword evidence="9" id="KW-1185">Reference proteome</keyword>
<feature type="region of interest" description="Disordered" evidence="5">
    <location>
        <begin position="1416"/>
        <end position="1448"/>
    </location>
</feature>
<dbReference type="SUPFAM" id="SSF48371">
    <property type="entry name" value="ARM repeat"/>
    <property type="match status" value="1"/>
</dbReference>
<dbReference type="EMBL" id="CAJPEV010000516">
    <property type="protein sequence ID" value="CAG0886041.1"/>
    <property type="molecule type" value="Genomic_DNA"/>
</dbReference>
<keyword evidence="6" id="KW-0812">Transmembrane</keyword>
<evidence type="ECO:0000256" key="3">
    <source>
        <dbReference type="ARBA" id="ARBA00022679"/>
    </source>
</evidence>
<feature type="region of interest" description="Disordered" evidence="5">
    <location>
        <begin position="1528"/>
        <end position="1581"/>
    </location>
</feature>
<feature type="domain" description="WWE" evidence="7">
    <location>
        <begin position="737"/>
        <end position="817"/>
    </location>
</feature>
<dbReference type="Pfam" id="PF25579">
    <property type="entry name" value="TPR_TRIP12_N"/>
    <property type="match status" value="1"/>
</dbReference>
<name>A0A7R8XAY6_9CRUS</name>
<dbReference type="InterPro" id="IPR045322">
    <property type="entry name" value="HECTD1/TRIP12-like"/>
</dbReference>
<feature type="compositionally biased region" description="Polar residues" evidence="5">
    <location>
        <begin position="1090"/>
        <end position="1116"/>
    </location>
</feature>
<comment type="similarity">
    <text evidence="4">Belongs to the UPL family. K-HECT subfamily.</text>
</comment>
<dbReference type="Proteomes" id="UP000677054">
    <property type="component" value="Unassembled WGS sequence"/>
</dbReference>
<feature type="compositionally biased region" description="Basic and acidic residues" evidence="5">
    <location>
        <begin position="45"/>
        <end position="59"/>
    </location>
</feature>
<dbReference type="Pfam" id="PF02825">
    <property type="entry name" value="WWE"/>
    <property type="match status" value="1"/>
</dbReference>
<evidence type="ECO:0000256" key="4">
    <source>
        <dbReference type="RuleBase" id="RU369009"/>
    </source>
</evidence>
<dbReference type="InterPro" id="IPR018123">
    <property type="entry name" value="WWE-dom_subgr"/>
</dbReference>
<evidence type="ECO:0000256" key="1">
    <source>
        <dbReference type="ARBA" id="ARBA00000885"/>
    </source>
</evidence>
<feature type="compositionally biased region" description="Low complexity" evidence="5">
    <location>
        <begin position="266"/>
        <end position="288"/>
    </location>
</feature>
<feature type="compositionally biased region" description="Basic and acidic residues" evidence="5">
    <location>
        <begin position="1417"/>
        <end position="1431"/>
    </location>
</feature>
<dbReference type="SMART" id="SM00678">
    <property type="entry name" value="WWE"/>
    <property type="match status" value="1"/>
</dbReference>
<feature type="compositionally biased region" description="Polar residues" evidence="5">
    <location>
        <begin position="155"/>
        <end position="168"/>
    </location>
</feature>
<dbReference type="EMBL" id="LR900033">
    <property type="protein sequence ID" value="CAD7243872.1"/>
    <property type="molecule type" value="Genomic_DNA"/>
</dbReference>
<feature type="compositionally biased region" description="Gly residues" evidence="5">
    <location>
        <begin position="1340"/>
        <end position="1351"/>
    </location>
</feature>
<dbReference type="Gene3D" id="1.25.10.10">
    <property type="entry name" value="Leucine-rich Repeat Variant"/>
    <property type="match status" value="1"/>
</dbReference>